<sequence length="315" mass="30748">MSVDQVGRREIVVAAGVVMAAAACSTQRAASPPAATTSGATATTTAGAPPTTTTAAAPPPSTEAPAAEPGPAPVNGTVLAGTEQVPVGGGVILGDTVVTQPNAGNYLAFSTVCPHLGCAVNSISGGVINCPCHGSQFGLDGSLVRGPATRGLAAREVSVQGGQLVAGPAPAPPVAPAAEQQPQAEPAPVTVTEAGAPDNALARTSEIPVGGGLIVGNTVVTQPNAGHYVGLSVICTHLGCAVNEISGGTINCPCHGSKFNLDGSVATGPASRPLDGREVSVQGEWVVSGAGDPNAPIPPPKPWWCEIIPPGCLGC</sequence>
<dbReference type="SUPFAM" id="SSF50022">
    <property type="entry name" value="ISP domain"/>
    <property type="match status" value="2"/>
</dbReference>
<dbReference type="InterPro" id="IPR017941">
    <property type="entry name" value="Rieske_2Fe-2S"/>
</dbReference>
<organism evidence="12 13">
    <name type="scientific">Nocardia seriolae</name>
    <dbReference type="NCBI Taxonomy" id="37332"/>
    <lineage>
        <taxon>Bacteria</taxon>
        <taxon>Bacillati</taxon>
        <taxon>Actinomycetota</taxon>
        <taxon>Actinomycetes</taxon>
        <taxon>Mycobacteriales</taxon>
        <taxon>Nocardiaceae</taxon>
        <taxon>Nocardia</taxon>
    </lineage>
</organism>
<feature type="domain" description="Rieske" evidence="11">
    <location>
        <begin position="199"/>
        <end position="288"/>
    </location>
</feature>
<feature type="domain" description="Rieske" evidence="11">
    <location>
        <begin position="76"/>
        <end position="166"/>
    </location>
</feature>
<feature type="compositionally biased region" description="Pro residues" evidence="10">
    <location>
        <begin position="57"/>
        <end position="72"/>
    </location>
</feature>
<dbReference type="KEGG" id="nsr:NS506_02730"/>
<comment type="function">
    <text evidence="1">Iron-sulfur subunit of the cytochrome bc1 complex, an essential component of the respiratory electron transport chain required for ATP synthesis. The bc1 complex catalyzes the oxidation of menaquinol and the reduction of cytochrome c in the respiratory chain. The bc1 complex operates through a Q-cycle mechanism that couples electron transfer to generation of the proton gradient that drives ATP synthesis.</text>
</comment>
<feature type="region of interest" description="Disordered" evidence="10">
    <location>
        <begin position="28"/>
        <end position="79"/>
    </location>
</feature>
<evidence type="ECO:0000256" key="10">
    <source>
        <dbReference type="SAM" id="MobiDB-lite"/>
    </source>
</evidence>
<evidence type="ECO:0000256" key="8">
    <source>
        <dbReference type="ARBA" id="ARBA00029586"/>
    </source>
</evidence>
<dbReference type="GO" id="GO:0016705">
    <property type="term" value="F:oxidoreductase activity, acting on paired donors, with incorporation or reduction of molecular oxygen"/>
    <property type="evidence" value="ECO:0007669"/>
    <property type="project" value="UniProtKB-ARBA"/>
</dbReference>
<dbReference type="Gene3D" id="2.102.10.10">
    <property type="entry name" value="Rieske [2Fe-2S] iron-sulphur domain"/>
    <property type="match status" value="2"/>
</dbReference>
<protein>
    <recommendedName>
        <fullName evidence="2">Cytochrome bc1 complex Rieske iron-sulfur subunit</fullName>
    </recommendedName>
    <alternativeName>
        <fullName evidence="8">Cytochrome bc1 reductase complex subunit QcrA</fullName>
    </alternativeName>
</protein>
<gene>
    <name evidence="12" type="ORF">NS506_02730</name>
</gene>
<dbReference type="InterPro" id="IPR005805">
    <property type="entry name" value="Rieske_Fe-S_prot_C"/>
</dbReference>
<dbReference type="InterPro" id="IPR036922">
    <property type="entry name" value="Rieske_2Fe-2S_sf"/>
</dbReference>
<evidence type="ECO:0000256" key="2">
    <source>
        <dbReference type="ARBA" id="ARBA00015816"/>
    </source>
</evidence>
<dbReference type="PANTHER" id="PTHR10134">
    <property type="entry name" value="CYTOCHROME B-C1 COMPLEX SUBUNIT RIESKE, MITOCHONDRIAL"/>
    <property type="match status" value="1"/>
</dbReference>
<dbReference type="Proteomes" id="UP000180166">
    <property type="component" value="Chromosome"/>
</dbReference>
<accession>A0ABC8ARI6</accession>
<reference evidence="12 13" key="1">
    <citation type="submission" date="2016-10" db="EMBL/GenBank/DDBJ databases">
        <title>Genome sequence of Nocardia seriolae strain EM150506, isolated from Anguila japonica.</title>
        <authorList>
            <person name="Han H.-J."/>
        </authorList>
    </citation>
    <scope>NUCLEOTIDE SEQUENCE [LARGE SCALE GENOMIC DNA]</scope>
    <source>
        <strain evidence="12 13">EM150506</strain>
    </source>
</reference>
<keyword evidence="3" id="KW-0001">2Fe-2S</keyword>
<evidence type="ECO:0000256" key="4">
    <source>
        <dbReference type="ARBA" id="ARBA00022723"/>
    </source>
</evidence>
<keyword evidence="5" id="KW-0408">Iron</keyword>
<dbReference type="AlphaFoldDB" id="A0ABC8ARI6"/>
<dbReference type="PROSITE" id="PS51296">
    <property type="entry name" value="RIESKE"/>
    <property type="match status" value="2"/>
</dbReference>
<keyword evidence="6" id="KW-0411">Iron-sulfur</keyword>
<keyword evidence="4" id="KW-0479">Metal-binding</keyword>
<comment type="cofactor">
    <cofactor evidence="9">
        <name>[2Fe-2S] cluster</name>
        <dbReference type="ChEBI" id="CHEBI:190135"/>
    </cofactor>
</comment>
<keyword evidence="7" id="KW-1015">Disulfide bond</keyword>
<feature type="compositionally biased region" description="Low complexity" evidence="10">
    <location>
        <begin position="28"/>
        <end position="56"/>
    </location>
</feature>
<dbReference type="GO" id="GO:0004497">
    <property type="term" value="F:monooxygenase activity"/>
    <property type="evidence" value="ECO:0007669"/>
    <property type="project" value="UniProtKB-ARBA"/>
</dbReference>
<dbReference type="GO" id="GO:0051537">
    <property type="term" value="F:2 iron, 2 sulfur cluster binding"/>
    <property type="evidence" value="ECO:0007669"/>
    <property type="project" value="UniProtKB-KW"/>
</dbReference>
<dbReference type="Pfam" id="PF00355">
    <property type="entry name" value="Rieske"/>
    <property type="match status" value="2"/>
</dbReference>
<dbReference type="RefSeq" id="WP_228102677.1">
    <property type="nucleotide sequence ID" value="NZ_AP017900.1"/>
</dbReference>
<evidence type="ECO:0000256" key="5">
    <source>
        <dbReference type="ARBA" id="ARBA00023004"/>
    </source>
</evidence>
<dbReference type="EMBL" id="CP017839">
    <property type="protein sequence ID" value="APA96791.1"/>
    <property type="molecule type" value="Genomic_DNA"/>
</dbReference>
<name>A0ABC8ARI6_9NOCA</name>
<evidence type="ECO:0000256" key="1">
    <source>
        <dbReference type="ARBA" id="ARBA00002494"/>
    </source>
</evidence>
<evidence type="ECO:0000256" key="6">
    <source>
        <dbReference type="ARBA" id="ARBA00023014"/>
    </source>
</evidence>
<dbReference type="GeneID" id="93369593"/>
<dbReference type="PRINTS" id="PR00162">
    <property type="entry name" value="RIESKE"/>
</dbReference>
<evidence type="ECO:0000256" key="7">
    <source>
        <dbReference type="ARBA" id="ARBA00023157"/>
    </source>
</evidence>
<dbReference type="InterPro" id="IPR014349">
    <property type="entry name" value="Rieske_Fe-S_prot"/>
</dbReference>
<evidence type="ECO:0000313" key="12">
    <source>
        <dbReference type="EMBL" id="APA96791.1"/>
    </source>
</evidence>
<evidence type="ECO:0000259" key="11">
    <source>
        <dbReference type="PROSITE" id="PS51296"/>
    </source>
</evidence>
<evidence type="ECO:0000256" key="3">
    <source>
        <dbReference type="ARBA" id="ARBA00022714"/>
    </source>
</evidence>
<proteinExistence type="predicted"/>
<dbReference type="GO" id="GO:0046872">
    <property type="term" value="F:metal ion binding"/>
    <property type="evidence" value="ECO:0007669"/>
    <property type="project" value="UniProtKB-KW"/>
</dbReference>
<feature type="compositionally biased region" description="Low complexity" evidence="10">
    <location>
        <begin position="176"/>
        <end position="188"/>
    </location>
</feature>
<feature type="region of interest" description="Disordered" evidence="10">
    <location>
        <begin position="166"/>
        <end position="188"/>
    </location>
</feature>
<evidence type="ECO:0000313" key="13">
    <source>
        <dbReference type="Proteomes" id="UP000180166"/>
    </source>
</evidence>
<dbReference type="CDD" id="cd03467">
    <property type="entry name" value="Rieske"/>
    <property type="match status" value="2"/>
</dbReference>
<evidence type="ECO:0000256" key="9">
    <source>
        <dbReference type="ARBA" id="ARBA00034078"/>
    </source>
</evidence>